<evidence type="ECO:0000256" key="7">
    <source>
        <dbReference type="ARBA" id="ARBA00022989"/>
    </source>
</evidence>
<evidence type="ECO:0000256" key="2">
    <source>
        <dbReference type="ARBA" id="ARBA00006351"/>
    </source>
</evidence>
<evidence type="ECO:0000256" key="1">
    <source>
        <dbReference type="ARBA" id="ARBA00004606"/>
    </source>
</evidence>
<keyword evidence="6" id="KW-0735">Signal-anchor</keyword>
<accession>A0AAW2HXI9</accession>
<comment type="catalytic activity">
    <reaction evidence="12">
        <text>3-O-(beta-D-glucosyl)-L-seryl-[EGF-like domain protein] + UDP-alpha-D-xylose = 3-O-[alpha-D-xylosyl-(1-&gt;3)-beta-D-glucosyl]-L-seryl-[EGF-like domain protein] + UDP + H(+)</text>
        <dbReference type="Rhea" id="RHEA:56064"/>
        <dbReference type="Rhea" id="RHEA-COMP:14610"/>
        <dbReference type="Rhea" id="RHEA-COMP:14611"/>
        <dbReference type="ChEBI" id="CHEBI:15378"/>
        <dbReference type="ChEBI" id="CHEBI:57632"/>
        <dbReference type="ChEBI" id="CHEBI:58223"/>
        <dbReference type="ChEBI" id="CHEBI:140575"/>
        <dbReference type="ChEBI" id="CHEBI:140576"/>
        <dbReference type="EC" id="2.4.2.42"/>
    </reaction>
</comment>
<dbReference type="InterPro" id="IPR029044">
    <property type="entry name" value="Nucleotide-diphossugar_trans"/>
</dbReference>
<keyword evidence="4" id="KW-0808">Transferase</keyword>
<gene>
    <name evidence="13" type="ORF">PYX00_002722</name>
</gene>
<dbReference type="GO" id="GO:0016020">
    <property type="term" value="C:membrane"/>
    <property type="evidence" value="ECO:0007669"/>
    <property type="project" value="UniProtKB-SubCell"/>
</dbReference>
<evidence type="ECO:0000256" key="5">
    <source>
        <dbReference type="ARBA" id="ARBA00022692"/>
    </source>
</evidence>
<dbReference type="GO" id="GO:0140563">
    <property type="term" value="F:UDP-D-xylose:beta-D-glucoside alpha-1,3-D-xylosyltransferase activity"/>
    <property type="evidence" value="ECO:0007669"/>
    <property type="project" value="UniProtKB-EC"/>
</dbReference>
<comment type="caution">
    <text evidence="13">The sequence shown here is derived from an EMBL/GenBank/DDBJ whole genome shotgun (WGS) entry which is preliminary data.</text>
</comment>
<dbReference type="EC" id="2.4.2.42" evidence="11"/>
<dbReference type="SUPFAM" id="SSF53448">
    <property type="entry name" value="Nucleotide-diphospho-sugar transferases"/>
    <property type="match status" value="1"/>
</dbReference>
<organism evidence="13">
    <name type="scientific">Menopon gallinae</name>
    <name type="common">poultry shaft louse</name>
    <dbReference type="NCBI Taxonomy" id="328185"/>
    <lineage>
        <taxon>Eukaryota</taxon>
        <taxon>Metazoa</taxon>
        <taxon>Ecdysozoa</taxon>
        <taxon>Arthropoda</taxon>
        <taxon>Hexapoda</taxon>
        <taxon>Insecta</taxon>
        <taxon>Pterygota</taxon>
        <taxon>Neoptera</taxon>
        <taxon>Paraneoptera</taxon>
        <taxon>Psocodea</taxon>
        <taxon>Troctomorpha</taxon>
        <taxon>Phthiraptera</taxon>
        <taxon>Amblycera</taxon>
        <taxon>Menoponidae</taxon>
        <taxon>Menopon</taxon>
    </lineage>
</organism>
<evidence type="ECO:0000256" key="12">
    <source>
        <dbReference type="ARBA" id="ARBA00049181"/>
    </source>
</evidence>
<sequence>MMVKRKFLIVTFGVLLLVYFVLKYKFRALNFNSETSTLRERLPVMRMDDLTDGSENESTIHLAVVVCGDRWKETFVLLKSALLFTKSPVHIYVFADLDLIQLFNKRLREWQSVTRNNFNFDVLPVKFPADEFESEWRKLFKPCSSQRLFLPSLLKDLDSVLYVDTDTLFLGPLEQIWSHFKRMNSSQFAALAPEHEDPLAGWYNRFARHPFYKPLGVNTGVMLMNLTRMRKFEWERYLLPIYKKYKLKIPWGDQDIINIIFHFHPDKLYVYPCNYNYRADHCMYSSVCKQAEKEGIIVLHGSRGIFHSGKYPPFDSVYTAMEEYSWGSDPYKDLYLNLERRLDSSNQTNCGKLKDSFLRNIKKYVNATKTS</sequence>
<reference evidence="13" key="1">
    <citation type="journal article" date="2024" name="Gigascience">
        <title>Chromosome-level genome of the poultry shaft louse Menopon gallinae provides insight into the host-switching and adaptive evolution of parasitic lice.</title>
        <authorList>
            <person name="Xu Y."/>
            <person name="Ma L."/>
            <person name="Liu S."/>
            <person name="Liang Y."/>
            <person name="Liu Q."/>
            <person name="He Z."/>
            <person name="Tian L."/>
            <person name="Duan Y."/>
            <person name="Cai W."/>
            <person name="Li H."/>
            <person name="Song F."/>
        </authorList>
    </citation>
    <scope>NUCLEOTIDE SEQUENCE</scope>
    <source>
        <tissue evidence="13">Whole adult</tissue>
    </source>
</reference>
<dbReference type="Pfam" id="PF01501">
    <property type="entry name" value="Glyco_transf_8"/>
    <property type="match status" value="1"/>
</dbReference>
<dbReference type="Gene3D" id="3.90.550.10">
    <property type="entry name" value="Spore Coat Polysaccharide Biosynthesis Protein SpsA, Chain A"/>
    <property type="match status" value="1"/>
</dbReference>
<comment type="function">
    <text evidence="10">Glycosyltransferase which elongates the O-linked glucose attached to EGF-like repeats in the extracellular domain of Notch proteins by catalyzing the addition of xylose.</text>
</comment>
<evidence type="ECO:0000256" key="4">
    <source>
        <dbReference type="ARBA" id="ARBA00022679"/>
    </source>
</evidence>
<evidence type="ECO:0000256" key="9">
    <source>
        <dbReference type="ARBA" id="ARBA00023180"/>
    </source>
</evidence>
<evidence type="ECO:0000256" key="11">
    <source>
        <dbReference type="ARBA" id="ARBA00038854"/>
    </source>
</evidence>
<dbReference type="EMBL" id="JARGDH010000002">
    <property type="protein sequence ID" value="KAL0274635.1"/>
    <property type="molecule type" value="Genomic_DNA"/>
</dbReference>
<proteinExistence type="inferred from homology"/>
<dbReference type="InterPro" id="IPR002495">
    <property type="entry name" value="Glyco_trans_8"/>
</dbReference>
<keyword evidence="9" id="KW-0325">Glycoprotein</keyword>
<keyword evidence="5" id="KW-0812">Transmembrane</keyword>
<evidence type="ECO:0000256" key="6">
    <source>
        <dbReference type="ARBA" id="ARBA00022968"/>
    </source>
</evidence>
<dbReference type="AlphaFoldDB" id="A0AAW2HXI9"/>
<dbReference type="PANTHER" id="PTHR46012:SF2">
    <property type="entry name" value="IP22168P"/>
    <property type="match status" value="1"/>
</dbReference>
<dbReference type="PANTHER" id="PTHR46012">
    <property type="entry name" value="IP22168P"/>
    <property type="match status" value="1"/>
</dbReference>
<name>A0AAW2HXI9_9NEOP</name>
<evidence type="ECO:0000256" key="8">
    <source>
        <dbReference type="ARBA" id="ARBA00023136"/>
    </source>
</evidence>
<protein>
    <recommendedName>
        <fullName evidence="11">UDP-D-xylose:beta-D-glucoside alpha-1,3-D-xylosyltransferase</fullName>
        <ecNumber evidence="11">2.4.2.42</ecNumber>
    </recommendedName>
</protein>
<keyword evidence="7" id="KW-1133">Transmembrane helix</keyword>
<dbReference type="InterPro" id="IPR051993">
    <property type="entry name" value="Glycosyltransferase_8"/>
</dbReference>
<comment type="subcellular location">
    <subcellularLocation>
        <location evidence="1">Membrane</location>
        <topology evidence="1">Single-pass type II membrane protein</topology>
    </subcellularLocation>
</comment>
<keyword evidence="8" id="KW-0472">Membrane</keyword>
<comment type="similarity">
    <text evidence="2">Belongs to the glycosyltransferase 8 family.</text>
</comment>
<evidence type="ECO:0000256" key="10">
    <source>
        <dbReference type="ARBA" id="ARBA00037301"/>
    </source>
</evidence>
<evidence type="ECO:0000313" key="13">
    <source>
        <dbReference type="EMBL" id="KAL0274635.1"/>
    </source>
</evidence>
<evidence type="ECO:0000256" key="3">
    <source>
        <dbReference type="ARBA" id="ARBA00022676"/>
    </source>
</evidence>
<keyword evidence="3" id="KW-0328">Glycosyltransferase</keyword>
<dbReference type="GO" id="GO:0016266">
    <property type="term" value="P:protein O-linked glycosylation via N-acetyl-galactosamine"/>
    <property type="evidence" value="ECO:0007669"/>
    <property type="project" value="TreeGrafter"/>
</dbReference>